<reference evidence="1" key="1">
    <citation type="journal article" date="2023" name="bioRxiv">
        <title>Improved chromosome-level genome assembly for marigold (Tagetes erecta).</title>
        <authorList>
            <person name="Jiang F."/>
            <person name="Yuan L."/>
            <person name="Wang S."/>
            <person name="Wang H."/>
            <person name="Xu D."/>
            <person name="Wang A."/>
            <person name="Fan W."/>
        </authorList>
    </citation>
    <scope>NUCLEOTIDE SEQUENCE</scope>
    <source>
        <strain evidence="1">WSJ</strain>
        <tissue evidence="1">Leaf</tissue>
    </source>
</reference>
<evidence type="ECO:0000313" key="2">
    <source>
        <dbReference type="Proteomes" id="UP001229421"/>
    </source>
</evidence>
<keyword evidence="2" id="KW-1185">Reference proteome</keyword>
<evidence type="ECO:0008006" key="3">
    <source>
        <dbReference type="Google" id="ProtNLM"/>
    </source>
</evidence>
<sequence>MITCIEVKAHRSIKQTAADGEIWGNEMRYRRFDLVDEKQRCDVSVCVWDEDDDVMNDGEGCVMLNACAIVDLKWSNVFSWVMWKDSQETSDTRNVHIKSFITDIPTFSGNFALLKPGLQSICIFHTH</sequence>
<evidence type="ECO:0000313" key="1">
    <source>
        <dbReference type="EMBL" id="KAK1438875.1"/>
    </source>
</evidence>
<protein>
    <recommendedName>
        <fullName evidence="3">C2 domain-containing protein</fullName>
    </recommendedName>
</protein>
<name>A0AAD8LAL6_TARER</name>
<dbReference type="AlphaFoldDB" id="A0AAD8LAL6"/>
<comment type="caution">
    <text evidence="1">The sequence shown here is derived from an EMBL/GenBank/DDBJ whole genome shotgun (WGS) entry which is preliminary data.</text>
</comment>
<proteinExistence type="predicted"/>
<dbReference type="Proteomes" id="UP001229421">
    <property type="component" value="Unassembled WGS sequence"/>
</dbReference>
<accession>A0AAD8LAL6</accession>
<organism evidence="1 2">
    <name type="scientific">Tagetes erecta</name>
    <name type="common">African marigold</name>
    <dbReference type="NCBI Taxonomy" id="13708"/>
    <lineage>
        <taxon>Eukaryota</taxon>
        <taxon>Viridiplantae</taxon>
        <taxon>Streptophyta</taxon>
        <taxon>Embryophyta</taxon>
        <taxon>Tracheophyta</taxon>
        <taxon>Spermatophyta</taxon>
        <taxon>Magnoliopsida</taxon>
        <taxon>eudicotyledons</taxon>
        <taxon>Gunneridae</taxon>
        <taxon>Pentapetalae</taxon>
        <taxon>asterids</taxon>
        <taxon>campanulids</taxon>
        <taxon>Asterales</taxon>
        <taxon>Asteraceae</taxon>
        <taxon>Asteroideae</taxon>
        <taxon>Heliantheae alliance</taxon>
        <taxon>Tageteae</taxon>
        <taxon>Tagetes</taxon>
    </lineage>
</organism>
<dbReference type="EMBL" id="JAUHHV010000001">
    <property type="protein sequence ID" value="KAK1438875.1"/>
    <property type="molecule type" value="Genomic_DNA"/>
</dbReference>
<gene>
    <name evidence="1" type="ORF">QVD17_04687</name>
</gene>